<reference evidence="3 4" key="1">
    <citation type="submission" date="2020-11" db="EMBL/GenBank/DDBJ databases">
        <title>Pseudonocardia abyssalis sp. nov. and Pseudonocardia oceani sp. nov., description and phylogenomic analysis of two novel actinomycetes isolated from the deep Southern Ocean.</title>
        <authorList>
            <person name="Parra J."/>
        </authorList>
    </citation>
    <scope>NUCLEOTIDE SEQUENCE [LARGE SCALE GENOMIC DNA]</scope>
    <source>
        <strain evidence="3">KRD-185</strain>
        <strain evidence="4">KRD185</strain>
    </source>
</reference>
<gene>
    <name evidence="2" type="ORF">I4I82_26315</name>
    <name evidence="3" type="ORF">I4I82_33520</name>
</gene>
<accession>A0ABS6UL88</accession>
<proteinExistence type="predicted"/>
<comment type="caution">
    <text evidence="3">The sequence shown here is derived from an EMBL/GenBank/DDBJ whole genome shotgun (WGS) entry which is preliminary data.</text>
</comment>
<dbReference type="EMBL" id="JADQDF010000001">
    <property type="protein sequence ID" value="MBW0131169.1"/>
    <property type="molecule type" value="Genomic_DNA"/>
</dbReference>
<keyword evidence="4" id="KW-1185">Reference proteome</keyword>
<evidence type="ECO:0000313" key="3">
    <source>
        <dbReference type="EMBL" id="MBW0132569.1"/>
    </source>
</evidence>
<name>A0ABS6UL88_9PSEU</name>
<evidence type="ECO:0000256" key="1">
    <source>
        <dbReference type="SAM" id="MobiDB-lite"/>
    </source>
</evidence>
<organism evidence="3 4">
    <name type="scientific">Pseudonocardia oceani</name>
    <dbReference type="NCBI Taxonomy" id="2792013"/>
    <lineage>
        <taxon>Bacteria</taxon>
        <taxon>Bacillati</taxon>
        <taxon>Actinomycetota</taxon>
        <taxon>Actinomycetes</taxon>
        <taxon>Pseudonocardiales</taxon>
        <taxon>Pseudonocardiaceae</taxon>
        <taxon>Pseudonocardia</taxon>
    </lineage>
</organism>
<dbReference type="RefSeq" id="WP_218596131.1">
    <property type="nucleotide sequence ID" value="NZ_JADQDE010000005.1"/>
</dbReference>
<evidence type="ECO:0000313" key="4">
    <source>
        <dbReference type="Proteomes" id="UP000694300"/>
    </source>
</evidence>
<dbReference type="Proteomes" id="UP000694300">
    <property type="component" value="Unassembled WGS sequence"/>
</dbReference>
<evidence type="ECO:0000313" key="2">
    <source>
        <dbReference type="EMBL" id="MBW0131169.1"/>
    </source>
</evidence>
<dbReference type="EMBL" id="JADQDF010000003">
    <property type="protein sequence ID" value="MBW0132569.1"/>
    <property type="molecule type" value="Genomic_DNA"/>
</dbReference>
<feature type="region of interest" description="Disordered" evidence="1">
    <location>
        <begin position="84"/>
        <end position="104"/>
    </location>
</feature>
<protein>
    <submittedName>
        <fullName evidence="3">Uncharacterized protein</fullName>
    </submittedName>
</protein>
<sequence>MIITDEMRRAVHEEDCEQLGHMLATESVISIEGRTAQVAGPGDLQPHLNCRRCGKVWLVIEDAGDGYDDAVQRVSKRFKDPADLRIGRRPVRSESPAHAPAGKA</sequence>